<dbReference type="InterPro" id="IPR009057">
    <property type="entry name" value="Homeodomain-like_sf"/>
</dbReference>
<evidence type="ECO:0000259" key="3">
    <source>
        <dbReference type="PROSITE" id="PS50977"/>
    </source>
</evidence>
<dbReference type="Proteomes" id="UP000199341">
    <property type="component" value="Unassembled WGS sequence"/>
</dbReference>
<proteinExistence type="predicted"/>
<dbReference type="InterPro" id="IPR050109">
    <property type="entry name" value="HTH-type_TetR-like_transc_reg"/>
</dbReference>
<dbReference type="Pfam" id="PF00440">
    <property type="entry name" value="TetR_N"/>
    <property type="match status" value="1"/>
</dbReference>
<feature type="domain" description="HTH tetR-type" evidence="3">
    <location>
        <begin position="9"/>
        <end position="69"/>
    </location>
</feature>
<dbReference type="PRINTS" id="PR00455">
    <property type="entry name" value="HTHTETR"/>
</dbReference>
<dbReference type="PROSITE" id="PS50977">
    <property type="entry name" value="HTH_TETR_2"/>
    <property type="match status" value="1"/>
</dbReference>
<dbReference type="SUPFAM" id="SSF46689">
    <property type="entry name" value="Homeodomain-like"/>
    <property type="match status" value="1"/>
</dbReference>
<evidence type="ECO:0000256" key="1">
    <source>
        <dbReference type="ARBA" id="ARBA00023125"/>
    </source>
</evidence>
<name>A0A1H0PYV3_9ACTN</name>
<dbReference type="PANTHER" id="PTHR30055">
    <property type="entry name" value="HTH-TYPE TRANSCRIPTIONAL REGULATOR RUTR"/>
    <property type="match status" value="1"/>
</dbReference>
<sequence>MTQRDEQRRETRARIVAAAVRSLVDKGYAATTALGVQRDAGISRGALLHHFPTSEALSAAAVAELVEVNLQAVLDESERTPPGPDPVERGIGVLYRASRRPSFEAELELWAAARADEPLRDALLAAERVALGRLHDVIDEIFGPDVCRHPRYRTMVTLTVQVMRGLTVSRSLGQEDQQRSVLEWAALMRGVLDGTPR</sequence>
<accession>A0A1H0PYV3</accession>
<dbReference type="STRING" id="310781.SAMN05216259_11741"/>
<organism evidence="4 5">
    <name type="scientific">Actinacidiphila guanduensis</name>
    <dbReference type="NCBI Taxonomy" id="310781"/>
    <lineage>
        <taxon>Bacteria</taxon>
        <taxon>Bacillati</taxon>
        <taxon>Actinomycetota</taxon>
        <taxon>Actinomycetes</taxon>
        <taxon>Kitasatosporales</taxon>
        <taxon>Streptomycetaceae</taxon>
        <taxon>Actinacidiphila</taxon>
    </lineage>
</organism>
<dbReference type="AlphaFoldDB" id="A0A1H0PYV3"/>
<gene>
    <name evidence="4" type="ORF">SAMN05216259_11741</name>
</gene>
<dbReference type="GO" id="GO:0000976">
    <property type="term" value="F:transcription cis-regulatory region binding"/>
    <property type="evidence" value="ECO:0007669"/>
    <property type="project" value="TreeGrafter"/>
</dbReference>
<evidence type="ECO:0000313" key="4">
    <source>
        <dbReference type="EMBL" id="SDP09589.1"/>
    </source>
</evidence>
<dbReference type="Gene3D" id="1.10.357.10">
    <property type="entry name" value="Tetracycline Repressor, domain 2"/>
    <property type="match status" value="1"/>
</dbReference>
<dbReference type="PANTHER" id="PTHR30055:SF226">
    <property type="entry name" value="HTH-TYPE TRANSCRIPTIONAL REGULATOR PKSA"/>
    <property type="match status" value="1"/>
</dbReference>
<evidence type="ECO:0000256" key="2">
    <source>
        <dbReference type="PROSITE-ProRule" id="PRU00335"/>
    </source>
</evidence>
<dbReference type="GO" id="GO:0003700">
    <property type="term" value="F:DNA-binding transcription factor activity"/>
    <property type="evidence" value="ECO:0007669"/>
    <property type="project" value="TreeGrafter"/>
</dbReference>
<dbReference type="OrthoDB" id="9805134at2"/>
<keyword evidence="1 2" id="KW-0238">DNA-binding</keyword>
<evidence type="ECO:0000313" key="5">
    <source>
        <dbReference type="Proteomes" id="UP000199341"/>
    </source>
</evidence>
<keyword evidence="5" id="KW-1185">Reference proteome</keyword>
<dbReference type="InterPro" id="IPR001647">
    <property type="entry name" value="HTH_TetR"/>
</dbReference>
<reference evidence="4 5" key="1">
    <citation type="submission" date="2016-10" db="EMBL/GenBank/DDBJ databases">
        <authorList>
            <person name="de Groot N.N."/>
        </authorList>
    </citation>
    <scope>NUCLEOTIDE SEQUENCE [LARGE SCALE GENOMIC DNA]</scope>
    <source>
        <strain evidence="4 5">CGMCC 4.2022</strain>
    </source>
</reference>
<dbReference type="RefSeq" id="WP_093787653.1">
    <property type="nucleotide sequence ID" value="NZ_FNIE01000017.1"/>
</dbReference>
<protein>
    <submittedName>
        <fullName evidence="4">Transcriptional regulator, TetR family</fullName>
    </submittedName>
</protein>
<dbReference type="EMBL" id="FNIE01000017">
    <property type="protein sequence ID" value="SDP09589.1"/>
    <property type="molecule type" value="Genomic_DNA"/>
</dbReference>
<feature type="DNA-binding region" description="H-T-H motif" evidence="2">
    <location>
        <begin position="32"/>
        <end position="51"/>
    </location>
</feature>